<dbReference type="GeneID" id="41603768"/>
<dbReference type="KEGG" id="mthe:MSTHC_2389"/>
<dbReference type="HOGENOM" id="CLU_071222_0_0_2"/>
<keyword evidence="1" id="KW-0472">Membrane</keyword>
<dbReference type="GO" id="GO:0042392">
    <property type="term" value="F:sphingosine-1-phosphate phosphatase activity"/>
    <property type="evidence" value="ECO:0007669"/>
    <property type="project" value="TreeGrafter"/>
</dbReference>
<dbReference type="InterPro" id="IPR000326">
    <property type="entry name" value="PAP2/HPO"/>
</dbReference>
<dbReference type="Pfam" id="PF01569">
    <property type="entry name" value="PAP2"/>
    <property type="match status" value="1"/>
</dbReference>
<proteinExistence type="predicted"/>
<feature type="transmembrane region" description="Helical" evidence="1">
    <location>
        <begin position="179"/>
        <end position="199"/>
    </location>
</feature>
<dbReference type="EMBL" id="CP009502">
    <property type="protein sequence ID" value="AKB16707.1"/>
    <property type="molecule type" value="Genomic_DNA"/>
</dbReference>
<dbReference type="Proteomes" id="UP000056925">
    <property type="component" value="Chromosome"/>
</dbReference>
<dbReference type="SUPFAM" id="SSF48317">
    <property type="entry name" value="Acid phosphatase/Vanadium-dependent haloperoxidase"/>
    <property type="match status" value="1"/>
</dbReference>
<feature type="transmembrane region" description="Helical" evidence="1">
    <location>
        <begin position="314"/>
        <end position="332"/>
    </location>
</feature>
<dbReference type="PANTHER" id="PTHR14969:SF13">
    <property type="entry name" value="AT30094P"/>
    <property type="match status" value="1"/>
</dbReference>
<organism evidence="3 4">
    <name type="scientific">Methanosarcina thermophila CHTI-55</name>
    <dbReference type="NCBI Taxonomy" id="1434121"/>
    <lineage>
        <taxon>Archaea</taxon>
        <taxon>Methanobacteriati</taxon>
        <taxon>Methanobacteriota</taxon>
        <taxon>Stenosarchaea group</taxon>
        <taxon>Methanomicrobia</taxon>
        <taxon>Methanosarcinales</taxon>
        <taxon>Methanosarcinaceae</taxon>
        <taxon>Methanosarcina</taxon>
    </lineage>
</organism>
<feature type="transmembrane region" description="Helical" evidence="1">
    <location>
        <begin position="220"/>
        <end position="238"/>
    </location>
</feature>
<dbReference type="Gene3D" id="1.20.144.10">
    <property type="entry name" value="Phosphatidic acid phosphatase type 2/haloperoxidase"/>
    <property type="match status" value="1"/>
</dbReference>
<feature type="transmembrane region" description="Helical" evidence="1">
    <location>
        <begin position="52"/>
        <end position="73"/>
    </location>
</feature>
<dbReference type="PATRIC" id="fig|1434121.4.peg.2890"/>
<dbReference type="SMART" id="SM00014">
    <property type="entry name" value="acidPPc"/>
    <property type="match status" value="1"/>
</dbReference>
<feature type="transmembrane region" description="Helical" evidence="1">
    <location>
        <begin position="274"/>
        <end position="294"/>
    </location>
</feature>
<evidence type="ECO:0000259" key="2">
    <source>
        <dbReference type="SMART" id="SM00014"/>
    </source>
</evidence>
<keyword evidence="1" id="KW-1133">Transmembrane helix</keyword>
<dbReference type="InterPro" id="IPR036938">
    <property type="entry name" value="PAP2/HPO_sf"/>
</dbReference>
<accession>A0A0E3NFA4</accession>
<name>A0A0E3NFA4_METTE</name>
<feature type="transmembrane region" description="Helical" evidence="1">
    <location>
        <begin position="20"/>
        <end position="45"/>
    </location>
</feature>
<evidence type="ECO:0000313" key="4">
    <source>
        <dbReference type="Proteomes" id="UP000056925"/>
    </source>
</evidence>
<keyword evidence="1" id="KW-0812">Transmembrane</keyword>
<feature type="transmembrane region" description="Helical" evidence="1">
    <location>
        <begin position="155"/>
        <end position="173"/>
    </location>
</feature>
<gene>
    <name evidence="3" type="ORF">MSTHC_2389</name>
</gene>
<dbReference type="RefSeq" id="WP_048166773.1">
    <property type="nucleotide sequence ID" value="NZ_CP009502.1"/>
</dbReference>
<dbReference type="PANTHER" id="PTHR14969">
    <property type="entry name" value="SPHINGOSINE-1-PHOSPHATE PHOSPHOHYDROLASE"/>
    <property type="match status" value="1"/>
</dbReference>
<protein>
    <submittedName>
        <fullName evidence="3">Pap2 superfamily protein</fullName>
    </submittedName>
</protein>
<reference evidence="3 4" key="1">
    <citation type="submission" date="2014-07" db="EMBL/GenBank/DDBJ databases">
        <title>Methanogenic archaea and the global carbon cycle.</title>
        <authorList>
            <person name="Henriksen J.R."/>
            <person name="Luke J."/>
            <person name="Reinhart S."/>
            <person name="Benedict M.N."/>
            <person name="Youngblut N.D."/>
            <person name="Metcalf M.E."/>
            <person name="Whitaker R.J."/>
            <person name="Metcalf W.W."/>
        </authorList>
    </citation>
    <scope>NUCLEOTIDE SEQUENCE [LARGE SCALE GENOMIC DNA]</scope>
    <source>
        <strain evidence="3 4">CHTI-55</strain>
    </source>
</reference>
<feature type="domain" description="Phosphatidic acid phosphatase type 2/haloperoxidase" evidence="2">
    <location>
        <begin position="51"/>
        <end position="194"/>
    </location>
</feature>
<sequence>MFQTEPIIYLQSLGNEWFTLLMILITKMGSSAFLAAAVICITFGISFRKGFLLFQLLIWTGLITEILKTIVAFPRPDFVDNRVINLESGVKSTSPFSGDGPDGVFALPDKEVLEAFRHDESLTHSCFGFPSGHASLTTALWGGSYAIFCSRIIKIMTPIMVLLVAFSRMYLGRHFLGDVLGGTAIGLTLLTAFTLFLKSPLKDEFFRKENFELAFRWQNIIFYSVILVLLPAFAALSLVSAEAAGFFLGTNVAYILIIRKGLPDDTGSAEQRVLRVFIALLLFGVSCFVLAVGFDAIGAAGFLSFKLIEFLEAFVPASTIWISAVACIKLNLYRREIAGAQESELDRRSLEKSGKSY</sequence>
<dbReference type="AlphaFoldDB" id="A0A0E3NFA4"/>
<evidence type="ECO:0000313" key="3">
    <source>
        <dbReference type="EMBL" id="AKB16707.1"/>
    </source>
</evidence>
<evidence type="ECO:0000256" key="1">
    <source>
        <dbReference type="SAM" id="Phobius"/>
    </source>
</evidence>